<name>A0A0A9GDQ5_ARUDO</name>
<dbReference type="AlphaFoldDB" id="A0A0A9GDQ5"/>
<evidence type="ECO:0000313" key="1">
    <source>
        <dbReference type="EMBL" id="JAE22597.1"/>
    </source>
</evidence>
<accession>A0A0A9GDQ5</accession>
<dbReference type="EMBL" id="GBRH01175299">
    <property type="protein sequence ID" value="JAE22597.1"/>
    <property type="molecule type" value="Transcribed_RNA"/>
</dbReference>
<reference evidence="1" key="1">
    <citation type="submission" date="2014-09" db="EMBL/GenBank/DDBJ databases">
        <authorList>
            <person name="Magalhaes I.L.F."/>
            <person name="Oliveira U."/>
            <person name="Santos F.R."/>
            <person name="Vidigal T.H.D.A."/>
            <person name="Brescovit A.D."/>
            <person name="Santos A.J."/>
        </authorList>
    </citation>
    <scope>NUCLEOTIDE SEQUENCE</scope>
    <source>
        <tissue evidence="1">Shoot tissue taken approximately 20 cm above the soil surface</tissue>
    </source>
</reference>
<sequence length="43" mass="4744">MMVGTAWRCPLCVVRDTGDGVSAIAKLARRFRFMVSPAVFPTE</sequence>
<protein>
    <submittedName>
        <fullName evidence="1">Uncharacterized protein</fullName>
    </submittedName>
</protein>
<proteinExistence type="predicted"/>
<reference evidence="1" key="2">
    <citation type="journal article" date="2015" name="Data Brief">
        <title>Shoot transcriptome of the giant reed, Arundo donax.</title>
        <authorList>
            <person name="Barrero R.A."/>
            <person name="Guerrero F.D."/>
            <person name="Moolhuijzen P."/>
            <person name="Goolsby J.A."/>
            <person name="Tidwell J."/>
            <person name="Bellgard S.E."/>
            <person name="Bellgard M.I."/>
        </authorList>
    </citation>
    <scope>NUCLEOTIDE SEQUENCE</scope>
    <source>
        <tissue evidence="1">Shoot tissue taken approximately 20 cm above the soil surface</tissue>
    </source>
</reference>
<dbReference type="EMBL" id="GBRH01178482">
    <property type="protein sequence ID" value="JAE19414.1"/>
    <property type="molecule type" value="Transcribed_RNA"/>
</dbReference>
<organism evidence="1">
    <name type="scientific">Arundo donax</name>
    <name type="common">Giant reed</name>
    <name type="synonym">Donax arundinaceus</name>
    <dbReference type="NCBI Taxonomy" id="35708"/>
    <lineage>
        <taxon>Eukaryota</taxon>
        <taxon>Viridiplantae</taxon>
        <taxon>Streptophyta</taxon>
        <taxon>Embryophyta</taxon>
        <taxon>Tracheophyta</taxon>
        <taxon>Spermatophyta</taxon>
        <taxon>Magnoliopsida</taxon>
        <taxon>Liliopsida</taxon>
        <taxon>Poales</taxon>
        <taxon>Poaceae</taxon>
        <taxon>PACMAD clade</taxon>
        <taxon>Arundinoideae</taxon>
        <taxon>Arundineae</taxon>
        <taxon>Arundo</taxon>
    </lineage>
</organism>